<dbReference type="PANTHER" id="PTHR47390">
    <property type="entry name" value="PODOPLANIN"/>
    <property type="match status" value="1"/>
</dbReference>
<keyword evidence="2" id="KW-1133">Transmembrane helix</keyword>
<sequence>MLTPLGKFSTAKFAVRLPGVWEARAPSRAGAPASTAPAPPSRSSRLGLWPRRFLIFPQRRNLLLGPQESNSTGTMWKVSALLFVLGSASLWVLAEGASTGQPEDDIETTGMEGGVAMPGAEDDVVTPGTSEDRYESGLTTPVATSVNSVTDIHIEDLPTPESTVHAQEQSPSTTASNVATSHSTDKVDGDTQTTIEKDGLATVTLVGIIVGVLLAIGFIGGIIVVVMRKMSGRYSP</sequence>
<dbReference type="GO" id="GO:0031528">
    <property type="term" value="C:microvillus membrane"/>
    <property type="evidence" value="ECO:0007669"/>
    <property type="project" value="Ensembl"/>
</dbReference>
<dbReference type="GO" id="GO:0030054">
    <property type="term" value="C:cell junction"/>
    <property type="evidence" value="ECO:0007669"/>
    <property type="project" value="Ensembl"/>
</dbReference>
<feature type="compositionally biased region" description="Polar residues" evidence="1">
    <location>
        <begin position="160"/>
        <end position="182"/>
    </location>
</feature>
<dbReference type="GO" id="GO:0016324">
    <property type="term" value="C:apical plasma membrane"/>
    <property type="evidence" value="ECO:0007669"/>
    <property type="project" value="Ensembl"/>
</dbReference>
<dbReference type="GO" id="GO:0019956">
    <property type="term" value="F:chemokine binding"/>
    <property type="evidence" value="ECO:0007669"/>
    <property type="project" value="Ensembl"/>
</dbReference>
<keyword evidence="2" id="KW-0472">Membrane</keyword>
<dbReference type="InterPro" id="IPR052684">
    <property type="entry name" value="Podoplanin_domain"/>
</dbReference>
<evidence type="ECO:0000256" key="1">
    <source>
        <dbReference type="SAM" id="MobiDB-lite"/>
    </source>
</evidence>
<protein>
    <submittedName>
        <fullName evidence="3">Podoplanin</fullName>
    </submittedName>
</protein>
<dbReference type="PANTHER" id="PTHR47390:SF1">
    <property type="entry name" value="PODOPLANIN"/>
    <property type="match status" value="1"/>
</dbReference>
<dbReference type="GO" id="GO:0032587">
    <property type="term" value="C:ruffle membrane"/>
    <property type="evidence" value="ECO:0007669"/>
    <property type="project" value="Ensembl"/>
</dbReference>
<keyword evidence="4" id="KW-1185">Reference proteome</keyword>
<reference evidence="3 4" key="1">
    <citation type="submission" date="2012-03" db="EMBL/GenBank/DDBJ databases">
        <title>Whole Genome Assembly of Papio anubis.</title>
        <authorList>
            <person name="Liu Y.L."/>
            <person name="Abraham K.A."/>
            <person name="Akbar H.A."/>
            <person name="Ali S.A."/>
            <person name="Anosike U.A."/>
            <person name="Aqrawi P.A."/>
            <person name="Arias F.A."/>
            <person name="Attaway T.A."/>
            <person name="Awwad R.A."/>
            <person name="Babu C.B."/>
            <person name="Bandaranaike D.B."/>
            <person name="Battles P.B."/>
            <person name="Bell A.B."/>
            <person name="Beltran B.B."/>
            <person name="Berhane-Mersha D.B."/>
            <person name="Bess C.B."/>
            <person name="Bickham C.B."/>
            <person name="Bolden T.B."/>
            <person name="Carter K.C."/>
            <person name="Chau D.C."/>
            <person name="Chavez A.C."/>
            <person name="Clerc-Blankenburg K.C."/>
            <person name="Coyle M.C."/>
            <person name="Dao M.D."/>
            <person name="Davila M.L.D."/>
            <person name="Davy-Carroll L.D."/>
            <person name="Denson S.D."/>
            <person name="Dinh H.D."/>
            <person name="Fernandez S.F."/>
            <person name="Fernando P.F."/>
            <person name="Forbes L.F."/>
            <person name="Francis C.F."/>
            <person name="Francisco L.F."/>
            <person name="Fu Q.F."/>
            <person name="Garcia-Iii R.G."/>
            <person name="Garrett T.G."/>
            <person name="Gross S.G."/>
            <person name="Gubbala S.G."/>
            <person name="Hirani K.H."/>
            <person name="Hogues M.H."/>
            <person name="Hollins B.H."/>
            <person name="Jackson L.J."/>
            <person name="Javaid M.J."/>
            <person name="Jhangiani S.J."/>
            <person name="Johnson A.J."/>
            <person name="Johnson B.J."/>
            <person name="Jones J.J."/>
            <person name="Joshi V.J."/>
            <person name="Kalu J.K."/>
            <person name="Khan N.K."/>
            <person name="Korchina V.K."/>
            <person name="Kovar C.K."/>
            <person name="Lago L.L."/>
            <person name="Lara F.L."/>
            <person name="Le T.-K.L."/>
            <person name="Lee S.L."/>
            <person name="Legall-Iii F.L."/>
            <person name="Lemon S.L."/>
            <person name="Liu J.L."/>
            <person name="Liu Y.-S.L."/>
            <person name="Liyanage D.L."/>
            <person name="Lopez J.L."/>
            <person name="Lorensuhewa L.L."/>
            <person name="Mata R.M."/>
            <person name="Mathew T.M."/>
            <person name="Mercado C.M."/>
            <person name="Mercado I.M."/>
            <person name="Morales K.M."/>
            <person name="Morgan M.M."/>
            <person name="Munidasa M.M."/>
            <person name="Ngo D.N."/>
            <person name="Nguyen L.N."/>
            <person name="Nguyen T.N."/>
            <person name="Nguyen N.N."/>
            <person name="Obregon M.O."/>
            <person name="Okwuonu G.O."/>
            <person name="Ongeri F.O."/>
            <person name="Onwere C.O."/>
            <person name="Osifeso I.O."/>
            <person name="Parra A.P."/>
            <person name="Patil S.P."/>
            <person name="Perez A.P."/>
            <person name="Perez Y.P."/>
            <person name="Pham C.P."/>
            <person name="Pu L.-L.P."/>
            <person name="Puazo M.P."/>
            <person name="Quiroz J.Q."/>
            <person name="Rouhana J.R."/>
            <person name="Ruiz M.R."/>
            <person name="Ruiz S.-J.R."/>
            <person name="Saada N.S."/>
            <person name="Santibanez J.S."/>
            <person name="Scheel M.S."/>
            <person name="Schneider B.S."/>
            <person name="Simmons D.S."/>
            <person name="Sisson I.S."/>
            <person name="Tang L.-Y.T."/>
            <person name="Thornton R.T."/>
            <person name="Tisius J.T."/>
            <person name="Toledanes G.T."/>
            <person name="Trejos Z.T."/>
            <person name="Usmani K.U."/>
            <person name="Varghese R.V."/>
            <person name="Vattathil S.V."/>
            <person name="Vee V.V."/>
            <person name="Walker D.W."/>
            <person name="Weissenberger G.W."/>
            <person name="White C.W."/>
            <person name="Williams A.W."/>
            <person name="Woodworth J.W."/>
            <person name="Wright R.W."/>
            <person name="Zhu Y.Z."/>
            <person name="Han Y.H."/>
            <person name="Newsham I.N."/>
            <person name="Nazareth L.N."/>
            <person name="Worley K.W."/>
            <person name="Muzny D.M."/>
            <person name="Rogers J.R."/>
            <person name="Gibbs R.G."/>
        </authorList>
    </citation>
    <scope>NUCLEOTIDE SEQUENCE [LARGE SCALE GENOMIC DNA]</scope>
</reference>
<feature type="region of interest" description="Disordered" evidence="1">
    <location>
        <begin position="112"/>
        <end position="137"/>
    </location>
</feature>
<name>A0A2I3NG08_PAPAN</name>
<dbReference type="GO" id="GO:0005739">
    <property type="term" value="C:mitochondrion"/>
    <property type="evidence" value="ECO:0007669"/>
    <property type="project" value="Ensembl"/>
</dbReference>
<dbReference type="GO" id="GO:0090091">
    <property type="term" value="P:positive regulation of extracellular matrix disassembly"/>
    <property type="evidence" value="ECO:0007669"/>
    <property type="project" value="Ensembl"/>
</dbReference>
<dbReference type="GO" id="GO:1901731">
    <property type="term" value="P:positive regulation of platelet aggregation"/>
    <property type="evidence" value="ECO:0007669"/>
    <property type="project" value="Ensembl"/>
</dbReference>
<dbReference type="GO" id="GO:0031258">
    <property type="term" value="C:lamellipodium membrane"/>
    <property type="evidence" value="ECO:0007669"/>
    <property type="project" value="Ensembl"/>
</dbReference>
<dbReference type="Ensembl" id="ENSPANT00000045884.2">
    <property type="protein sequence ID" value="ENSPANP00000047007.2"/>
    <property type="gene ID" value="ENSPANG00000009068.3"/>
</dbReference>
<dbReference type="Proteomes" id="UP000028761">
    <property type="component" value="Chromosome 1"/>
</dbReference>
<dbReference type="GO" id="GO:0016323">
    <property type="term" value="C:basolateral plasma membrane"/>
    <property type="evidence" value="ECO:0007669"/>
    <property type="project" value="Ensembl"/>
</dbReference>
<reference evidence="3" key="2">
    <citation type="submission" date="2025-08" db="UniProtKB">
        <authorList>
            <consortium name="Ensembl"/>
        </authorList>
    </citation>
    <scope>IDENTIFICATION</scope>
</reference>
<keyword evidence="2" id="KW-0812">Transmembrane</keyword>
<dbReference type="GO" id="GO:0007266">
    <property type="term" value="P:Rho protein signal transduction"/>
    <property type="evidence" value="ECO:0007669"/>
    <property type="project" value="Ensembl"/>
</dbReference>
<accession>A0A2I3NG08</accession>
<dbReference type="ExpressionAtlas" id="A0A2I3NG08">
    <property type="expression patterns" value="baseline"/>
</dbReference>
<dbReference type="GO" id="GO:0007155">
    <property type="term" value="P:cell adhesion"/>
    <property type="evidence" value="ECO:0007669"/>
    <property type="project" value="TreeGrafter"/>
</dbReference>
<dbReference type="GO" id="GO:0031527">
    <property type="term" value="C:filopodium membrane"/>
    <property type="evidence" value="ECO:0007669"/>
    <property type="project" value="Ensembl"/>
</dbReference>
<dbReference type="GO" id="GO:0010718">
    <property type="term" value="P:positive regulation of epithelial to mesenchymal transition"/>
    <property type="evidence" value="ECO:0007669"/>
    <property type="project" value="Ensembl"/>
</dbReference>
<evidence type="ECO:0000313" key="3">
    <source>
        <dbReference type="Ensembl" id="ENSPANP00000047007.2"/>
    </source>
</evidence>
<dbReference type="GO" id="GO:0044319">
    <property type="term" value="P:wound healing, spreading of cells"/>
    <property type="evidence" value="ECO:0007669"/>
    <property type="project" value="Ensembl"/>
</dbReference>
<dbReference type="AlphaFoldDB" id="A0A2I3NG08"/>
<dbReference type="GO" id="GO:0005829">
    <property type="term" value="C:cytosol"/>
    <property type="evidence" value="ECO:0007669"/>
    <property type="project" value="Ensembl"/>
</dbReference>
<dbReference type="GO" id="GO:0005102">
    <property type="term" value="F:signaling receptor binding"/>
    <property type="evidence" value="ECO:0007669"/>
    <property type="project" value="Ensembl"/>
</dbReference>
<feature type="region of interest" description="Disordered" evidence="1">
    <location>
        <begin position="160"/>
        <end position="191"/>
    </location>
</feature>
<evidence type="ECO:0000256" key="2">
    <source>
        <dbReference type="SAM" id="Phobius"/>
    </source>
</evidence>
<gene>
    <name evidence="3" type="primary">PDPN</name>
</gene>
<reference evidence="3" key="3">
    <citation type="submission" date="2025-09" db="UniProtKB">
        <authorList>
            <consortium name="Ensembl"/>
        </authorList>
    </citation>
    <scope>IDENTIFICATION</scope>
</reference>
<proteinExistence type="predicted"/>
<dbReference type="GO" id="GO:0030335">
    <property type="term" value="P:positive regulation of cell migration"/>
    <property type="evidence" value="ECO:0007669"/>
    <property type="project" value="Ensembl"/>
</dbReference>
<dbReference type="GO" id="GO:0045121">
    <property type="term" value="C:membrane raft"/>
    <property type="evidence" value="ECO:0007669"/>
    <property type="project" value="Ensembl"/>
</dbReference>
<dbReference type="Pfam" id="PF05808">
    <property type="entry name" value="Podoplanin"/>
    <property type="match status" value="1"/>
</dbReference>
<dbReference type="GO" id="GO:0097197">
    <property type="term" value="C:tetraspanin-enriched microdomain"/>
    <property type="evidence" value="ECO:0007669"/>
    <property type="project" value="Ensembl"/>
</dbReference>
<feature type="transmembrane region" description="Helical" evidence="2">
    <location>
        <begin position="200"/>
        <end position="226"/>
    </location>
</feature>
<dbReference type="GO" id="GO:0031410">
    <property type="term" value="C:cytoplasmic vesicle"/>
    <property type="evidence" value="ECO:0007669"/>
    <property type="project" value="Ensembl"/>
</dbReference>
<dbReference type="GO" id="GO:2000392">
    <property type="term" value="P:regulation of lamellipodium morphogenesis"/>
    <property type="evidence" value="ECO:0007669"/>
    <property type="project" value="Ensembl"/>
</dbReference>
<organism evidence="3 4">
    <name type="scientific">Papio anubis</name>
    <name type="common">Olive baboon</name>
    <dbReference type="NCBI Taxonomy" id="9555"/>
    <lineage>
        <taxon>Eukaryota</taxon>
        <taxon>Metazoa</taxon>
        <taxon>Chordata</taxon>
        <taxon>Craniata</taxon>
        <taxon>Vertebrata</taxon>
        <taxon>Euteleostomi</taxon>
        <taxon>Mammalia</taxon>
        <taxon>Eutheria</taxon>
        <taxon>Euarchontoglires</taxon>
        <taxon>Primates</taxon>
        <taxon>Haplorrhini</taxon>
        <taxon>Catarrhini</taxon>
        <taxon>Cercopithecidae</taxon>
        <taxon>Cercopithecinae</taxon>
        <taxon>Papio</taxon>
    </lineage>
</organism>
<dbReference type="GO" id="GO:0051087">
    <property type="term" value="F:protein-folding chaperone binding"/>
    <property type="evidence" value="ECO:0007669"/>
    <property type="project" value="Ensembl"/>
</dbReference>
<dbReference type="GO" id="GO:0061851">
    <property type="term" value="C:leading edge of lamellipodium"/>
    <property type="evidence" value="ECO:0007669"/>
    <property type="project" value="Ensembl"/>
</dbReference>
<dbReference type="Bgee" id="ENSPANG00000009068">
    <property type="expression patterns" value="Expressed in iris and 62 other cell types or tissues"/>
</dbReference>
<evidence type="ECO:0000313" key="4">
    <source>
        <dbReference type="Proteomes" id="UP000028761"/>
    </source>
</evidence>
<dbReference type="GeneTree" id="ENSGT00390000000013"/>